<feature type="domain" description="Dynein axonemal assembly factor 5 TPR repeats" evidence="1">
    <location>
        <begin position="132"/>
        <end position="208"/>
    </location>
</feature>
<dbReference type="PANTHER" id="PTHR16216:SF2">
    <property type="entry name" value="DYNEIN AXONEMAL ASSEMBLY FACTOR 5"/>
    <property type="match status" value="1"/>
</dbReference>
<dbReference type="PANTHER" id="PTHR16216">
    <property type="entry name" value="DYNEIN ASSEMBLY FACTOR 5, AXONEMAL"/>
    <property type="match status" value="1"/>
</dbReference>
<name>F0VEP0_NEOCL</name>
<proteinExistence type="predicted"/>
<evidence type="ECO:0000313" key="3">
    <source>
        <dbReference type="Proteomes" id="UP000007494"/>
    </source>
</evidence>
<dbReference type="EMBL" id="FR823388">
    <property type="protein sequence ID" value="CBZ52184.1"/>
    <property type="molecule type" value="Genomic_DNA"/>
</dbReference>
<dbReference type="InterPro" id="IPR057978">
    <property type="entry name" value="TPR_DAAF5"/>
</dbReference>
<reference evidence="3" key="1">
    <citation type="journal article" date="2012" name="PLoS Pathog.">
        <title>Comparative genomics of the apicomplexan parasites Toxoplasma gondii and Neospora caninum: Coccidia differing in host range and transmission strategy.</title>
        <authorList>
            <person name="Reid A.J."/>
            <person name="Vermont S.J."/>
            <person name="Cotton J.A."/>
            <person name="Harris D."/>
            <person name="Hill-Cawthorne G.A."/>
            <person name="Konen-Waisman S."/>
            <person name="Latham S.M."/>
            <person name="Mourier T."/>
            <person name="Norton R."/>
            <person name="Quail M.A."/>
            <person name="Sanders M."/>
            <person name="Shanmugam D."/>
            <person name="Sohal A."/>
            <person name="Wasmuth J.D."/>
            <person name="Brunk B."/>
            <person name="Grigg M.E."/>
            <person name="Howard J.C."/>
            <person name="Parkinson J."/>
            <person name="Roos D.S."/>
            <person name="Trees A.J."/>
            <person name="Berriman M."/>
            <person name="Pain A."/>
            <person name="Wastling J.M."/>
        </authorList>
    </citation>
    <scope>NUCLEOTIDE SEQUENCE [LARGE SCALE GENOMIC DNA]</scope>
    <source>
        <strain evidence="3">Liverpool</strain>
    </source>
</reference>
<gene>
    <name evidence="2" type="ORF">NCLIV_019730</name>
</gene>
<dbReference type="AlphaFoldDB" id="F0VEP0"/>
<dbReference type="SUPFAM" id="SSF48371">
    <property type="entry name" value="ARM repeat"/>
    <property type="match status" value="1"/>
</dbReference>
<dbReference type="Pfam" id="PF25757">
    <property type="entry name" value="TPR_DNAAF5"/>
    <property type="match status" value="1"/>
</dbReference>
<dbReference type="RefSeq" id="XP_003882216.1">
    <property type="nucleotide sequence ID" value="XM_003882167.1"/>
</dbReference>
<dbReference type="VEuPathDB" id="ToxoDB:NCLIV_019730"/>
<dbReference type="InterPro" id="IPR052623">
    <property type="entry name" value="DAAF5"/>
</dbReference>
<keyword evidence="3" id="KW-1185">Reference proteome</keyword>
<dbReference type="GeneID" id="13443949"/>
<evidence type="ECO:0000313" key="2">
    <source>
        <dbReference type="EMBL" id="CBZ52184.1"/>
    </source>
</evidence>
<evidence type="ECO:0000259" key="1">
    <source>
        <dbReference type="Pfam" id="PF25757"/>
    </source>
</evidence>
<dbReference type="InParanoid" id="F0VEP0"/>
<dbReference type="eggNOG" id="ENOG502QYUU">
    <property type="taxonomic scope" value="Eukaryota"/>
</dbReference>
<protein>
    <recommendedName>
        <fullName evidence="1">Dynein axonemal assembly factor 5 TPR repeats domain-containing protein</fullName>
    </recommendedName>
</protein>
<dbReference type="OMA" id="WHERWSS"/>
<dbReference type="OrthoDB" id="413572at2759"/>
<accession>F0VEP0</accession>
<dbReference type="Proteomes" id="UP000007494">
    <property type="component" value="Chromosome VIIa"/>
</dbReference>
<dbReference type="InterPro" id="IPR016024">
    <property type="entry name" value="ARM-type_fold"/>
</dbReference>
<sequence>MSSIMAGRVSAVDDLLRIAIPIAVTRFGSQDIEGVAHLPEVMRPPPEQKPTQLIPIESSEEVRAVMLKFVSALLERCSDDAVRLHGLKAIGAVMKCGPYKYNAAVVQMLMGWHDPNVVPIKAFYEPCSTHNYLARLVADRTPAVRMYFYETIVQWLHRYQDKGDYESWLFPYLLTGLFDENTSIQKLVYWLIEKCGELYEKEKEKDIRCVYGRGCEVRQMQDRGSLPFPIGGNLTSNRTSPSRPASDSALDAKFVREYETQTSSLTEIGRCSGLRELLGELDDVLAKPLTRPRLGSRCWVKVHFRRYAKGLFKEVLDFKEVKSESSCRLLVASLAYVEESITEWLDELVQFCSNLYARKAVLPNGLLPLYDDALKMAGAYVDPVSYWKLFEDVFDGSVAVLKSVCDKILEALLLRIDWLVESCGREERAELFAAALAVSGTVLQKQDRQEPSGQCLQETENSQSVFRILKTLVAGQAVPGVRDFEVVAAFEDAPKEAFLGMIHALVSLPPSSCNTASLRCLVAIAPPALTLHESVFTSLLGRLGHFRQRTHRQQTRRLALETAVHWIQRLLNSSEIGASSYDEPCLFEGVQQIASHIVLPLFCGSDGFCGTKGELDCLLPLVTSEEQTSSCAARKAYFLITSGIPEALADLVADETVHRSTYASALKALRLASISKYGEVRNDDWLSEVPVTTRRQTRLQAIQTSRQLKQKAVTLLYGAVVQVILGSTSSTFSREAADVLDCLKRVFTKTRHALVPVKELTRWSEMNDSHKDENPDKVPQDDESATANQIAFCDSATGVAKCLPLQPLDGGVAFYAVNLLGLVLRSVQLIASQSRNGDCACKHEEGGAEPGTEQEKKLLMSMPCLRDGQDSLQAEKLAKRHSSLFYSRGGFFPGARDKCSRQCLTEFIPQSEFHELIGHAVKIYVELGSKIHCEGLNDCPATPEDFLAHDELLPATSHEVLRKVIVELEGASEENKRFNAAAAISGLLIYLVSTFPGRCPSNQFPINN</sequence>
<organism evidence="2 3">
    <name type="scientific">Neospora caninum (strain Liverpool)</name>
    <dbReference type="NCBI Taxonomy" id="572307"/>
    <lineage>
        <taxon>Eukaryota</taxon>
        <taxon>Sar</taxon>
        <taxon>Alveolata</taxon>
        <taxon>Apicomplexa</taxon>
        <taxon>Conoidasida</taxon>
        <taxon>Coccidia</taxon>
        <taxon>Eucoccidiorida</taxon>
        <taxon>Eimeriorina</taxon>
        <taxon>Sarcocystidae</taxon>
        <taxon>Neospora</taxon>
    </lineage>
</organism>